<evidence type="ECO:0000313" key="1">
    <source>
        <dbReference type="EMBL" id="KAK2150789.1"/>
    </source>
</evidence>
<dbReference type="Proteomes" id="UP001208570">
    <property type="component" value="Unassembled WGS sequence"/>
</dbReference>
<evidence type="ECO:0000313" key="2">
    <source>
        <dbReference type="Proteomes" id="UP001208570"/>
    </source>
</evidence>
<keyword evidence="2" id="KW-1185">Reference proteome</keyword>
<gene>
    <name evidence="1" type="ORF">LSH36_389g02002</name>
</gene>
<proteinExistence type="predicted"/>
<organism evidence="1 2">
    <name type="scientific">Paralvinella palmiformis</name>
    <dbReference type="NCBI Taxonomy" id="53620"/>
    <lineage>
        <taxon>Eukaryota</taxon>
        <taxon>Metazoa</taxon>
        <taxon>Spiralia</taxon>
        <taxon>Lophotrochozoa</taxon>
        <taxon>Annelida</taxon>
        <taxon>Polychaeta</taxon>
        <taxon>Sedentaria</taxon>
        <taxon>Canalipalpata</taxon>
        <taxon>Terebellida</taxon>
        <taxon>Terebelliformia</taxon>
        <taxon>Alvinellidae</taxon>
        <taxon>Paralvinella</taxon>
    </lineage>
</organism>
<comment type="caution">
    <text evidence="1">The sequence shown here is derived from an EMBL/GenBank/DDBJ whole genome shotgun (WGS) entry which is preliminary data.</text>
</comment>
<sequence>MHKQQLALDPNANPIAAVSTAVTMATTPNAQTLTHIAIPAAPHHHGALCKPVPLLGLTGAASLGLFPTQKSMTTKIKAGAAFVPSHMAAAATAAAAAANFKKAGNKYSPY</sequence>
<name>A0AAD9N1I2_9ANNE</name>
<protein>
    <submittedName>
        <fullName evidence="1">Uncharacterized protein</fullName>
    </submittedName>
</protein>
<dbReference type="AlphaFoldDB" id="A0AAD9N1I2"/>
<reference evidence="1" key="1">
    <citation type="journal article" date="2023" name="Mol. Biol. Evol.">
        <title>Third-Generation Sequencing Reveals the Adaptive Role of the Epigenome in Three Deep-Sea Polychaetes.</title>
        <authorList>
            <person name="Perez M."/>
            <person name="Aroh O."/>
            <person name="Sun Y."/>
            <person name="Lan Y."/>
            <person name="Juniper S.K."/>
            <person name="Young C.R."/>
            <person name="Angers B."/>
            <person name="Qian P.Y."/>
        </authorList>
    </citation>
    <scope>NUCLEOTIDE SEQUENCE</scope>
    <source>
        <strain evidence="1">P08H-3</strain>
    </source>
</reference>
<dbReference type="EMBL" id="JAODUP010000389">
    <property type="protein sequence ID" value="KAK2150789.1"/>
    <property type="molecule type" value="Genomic_DNA"/>
</dbReference>
<accession>A0AAD9N1I2</accession>